<dbReference type="HOGENOM" id="CLU_443802_0_0_1"/>
<dbReference type="EMBL" id="JH818825">
    <property type="protein sequence ID" value="EKC38867.1"/>
    <property type="molecule type" value="Genomic_DNA"/>
</dbReference>
<name>K1QPJ7_MAGGI</name>
<gene>
    <name evidence="1" type="ORF">CGI_10011010</name>
</gene>
<proteinExistence type="predicted"/>
<sequence length="610" mass="70360">MDIPSMARKLYKKVSDAQIKKSSRGFPPFSWQKDKGLFESHVKLYFHGSFSQYILRQGFEIYDNNNFASAWITMALLEMHKLDANETYVHEDLIFNAVQAIGNFADKNRFNSSVCTFWPQEFNDSVTVWQSTPQNLLNFFALVDDIPWSTILKFLQKLGIVDTDVIKTIEELLQEKDTYIKAFHIPADFDDTFVNIGLGSLLKENSKSFPKSYKSWTKRNSNLNSALTALKKYAYRPMSADRNTNTVDPRTYFYLREFLEKSKSAGETIVLIPTWVQNLDESRKDYYKGNVMPFNVNNVDVTVAANGIYGITNGVLSGLLPGSMLEDLDIQQIYLNTSALIAHEIKTNLTNRKDLALTYYPSEYEFYWFVSRTFSKLQEHSQHQRLHPVMKQVHGILGEALCGQMTSSLLQSYKTDEEGFAFYDDFLGNGDISSLNKTIERGEDRIFTTSMAVNALMTTWTIYDPAKRQLTWVKDVPVKVVDVVKRGVSWIYRNVLSGRFRPWNAFFSGSVKSFNSMPWWYPSNRKEYLNGTSFSDESQIPNSDTIIAMEGMESPEWYRKQLYRKHFGFNVPKVFHGYNAERGPFPFWNSDPYTYVSAMLSLVKFDSISS</sequence>
<protein>
    <submittedName>
        <fullName evidence="1">Uncharacterized protein</fullName>
    </submittedName>
</protein>
<accession>K1QPJ7</accession>
<organism evidence="1">
    <name type="scientific">Magallana gigas</name>
    <name type="common">Pacific oyster</name>
    <name type="synonym">Crassostrea gigas</name>
    <dbReference type="NCBI Taxonomy" id="29159"/>
    <lineage>
        <taxon>Eukaryota</taxon>
        <taxon>Metazoa</taxon>
        <taxon>Spiralia</taxon>
        <taxon>Lophotrochozoa</taxon>
        <taxon>Mollusca</taxon>
        <taxon>Bivalvia</taxon>
        <taxon>Autobranchia</taxon>
        <taxon>Pteriomorphia</taxon>
        <taxon>Ostreida</taxon>
        <taxon>Ostreoidea</taxon>
        <taxon>Ostreidae</taxon>
        <taxon>Magallana</taxon>
    </lineage>
</organism>
<reference evidence="1" key="1">
    <citation type="journal article" date="2012" name="Nature">
        <title>The oyster genome reveals stress adaptation and complexity of shell formation.</title>
        <authorList>
            <person name="Zhang G."/>
            <person name="Fang X."/>
            <person name="Guo X."/>
            <person name="Li L."/>
            <person name="Luo R."/>
            <person name="Xu F."/>
            <person name="Yang P."/>
            <person name="Zhang L."/>
            <person name="Wang X."/>
            <person name="Qi H."/>
            <person name="Xiong Z."/>
            <person name="Que H."/>
            <person name="Xie Y."/>
            <person name="Holland P.W."/>
            <person name="Paps J."/>
            <person name="Zhu Y."/>
            <person name="Wu F."/>
            <person name="Chen Y."/>
            <person name="Wang J."/>
            <person name="Peng C."/>
            <person name="Meng J."/>
            <person name="Yang L."/>
            <person name="Liu J."/>
            <person name="Wen B."/>
            <person name="Zhang N."/>
            <person name="Huang Z."/>
            <person name="Zhu Q."/>
            <person name="Feng Y."/>
            <person name="Mount A."/>
            <person name="Hedgecock D."/>
            <person name="Xu Z."/>
            <person name="Liu Y."/>
            <person name="Domazet-Loso T."/>
            <person name="Du Y."/>
            <person name="Sun X."/>
            <person name="Zhang S."/>
            <person name="Liu B."/>
            <person name="Cheng P."/>
            <person name="Jiang X."/>
            <person name="Li J."/>
            <person name="Fan D."/>
            <person name="Wang W."/>
            <person name="Fu W."/>
            <person name="Wang T."/>
            <person name="Wang B."/>
            <person name="Zhang J."/>
            <person name="Peng Z."/>
            <person name="Li Y."/>
            <person name="Li N."/>
            <person name="Wang J."/>
            <person name="Chen M."/>
            <person name="He Y."/>
            <person name="Tan F."/>
            <person name="Song X."/>
            <person name="Zheng Q."/>
            <person name="Huang R."/>
            <person name="Yang H."/>
            <person name="Du X."/>
            <person name="Chen L."/>
            <person name="Yang M."/>
            <person name="Gaffney P.M."/>
            <person name="Wang S."/>
            <person name="Luo L."/>
            <person name="She Z."/>
            <person name="Ming Y."/>
            <person name="Huang W."/>
            <person name="Zhang S."/>
            <person name="Huang B."/>
            <person name="Zhang Y."/>
            <person name="Qu T."/>
            <person name="Ni P."/>
            <person name="Miao G."/>
            <person name="Wang J."/>
            <person name="Wang Q."/>
            <person name="Steinberg C.E."/>
            <person name="Wang H."/>
            <person name="Li N."/>
            <person name="Qian L."/>
            <person name="Zhang G."/>
            <person name="Li Y."/>
            <person name="Yang H."/>
            <person name="Liu X."/>
            <person name="Wang J."/>
            <person name="Yin Y."/>
            <person name="Wang J."/>
        </authorList>
    </citation>
    <scope>NUCLEOTIDE SEQUENCE [LARGE SCALE GENOMIC DNA]</scope>
    <source>
        <strain evidence="1">05x7-T-G4-1.051#20</strain>
    </source>
</reference>
<dbReference type="AlphaFoldDB" id="K1QPJ7"/>
<dbReference type="InParanoid" id="K1QPJ7"/>
<evidence type="ECO:0000313" key="1">
    <source>
        <dbReference type="EMBL" id="EKC38867.1"/>
    </source>
</evidence>